<keyword evidence="3" id="KW-1185">Reference proteome</keyword>
<dbReference type="EMBL" id="CP117167">
    <property type="protein sequence ID" value="WCT12814.1"/>
    <property type="molecule type" value="Genomic_DNA"/>
</dbReference>
<evidence type="ECO:0000256" key="1">
    <source>
        <dbReference type="SAM" id="Phobius"/>
    </source>
</evidence>
<keyword evidence="1" id="KW-0812">Transmembrane</keyword>
<keyword evidence="1" id="KW-1133">Transmembrane helix</keyword>
<reference evidence="2 3" key="1">
    <citation type="submission" date="2023-02" db="EMBL/GenBank/DDBJ databases">
        <title>Genome sequence of Mucilaginibacter jinjuensis strain KACC 16571.</title>
        <authorList>
            <person name="Kim S."/>
            <person name="Heo J."/>
            <person name="Kwon S.-W."/>
        </authorList>
    </citation>
    <scope>NUCLEOTIDE SEQUENCE [LARGE SCALE GENOMIC DNA]</scope>
    <source>
        <strain evidence="2 3">KACC 16571</strain>
    </source>
</reference>
<evidence type="ECO:0000313" key="3">
    <source>
        <dbReference type="Proteomes" id="UP001216139"/>
    </source>
</evidence>
<proteinExistence type="predicted"/>
<dbReference type="RefSeq" id="WP_273631086.1">
    <property type="nucleotide sequence ID" value="NZ_CP117167.1"/>
</dbReference>
<feature type="transmembrane region" description="Helical" evidence="1">
    <location>
        <begin position="6"/>
        <end position="25"/>
    </location>
</feature>
<organism evidence="2 3">
    <name type="scientific">Mucilaginibacter jinjuensis</name>
    <dbReference type="NCBI Taxonomy" id="1176721"/>
    <lineage>
        <taxon>Bacteria</taxon>
        <taxon>Pseudomonadati</taxon>
        <taxon>Bacteroidota</taxon>
        <taxon>Sphingobacteriia</taxon>
        <taxon>Sphingobacteriales</taxon>
        <taxon>Sphingobacteriaceae</taxon>
        <taxon>Mucilaginibacter</taxon>
    </lineage>
</organism>
<accession>A0ABY7T971</accession>
<sequence length="190" mass="21940">MKRSSFAILCIFLAFVIFIVCYYIADRKKVDRRTLTQVAKDTRFDDGVPARLSLYDSLSNMILLDADSLIADDSQTFFSINPQNDSVTGNKKIKVMPNYTSIKQLCAKIGEPYLRGIELDRVYQSNNCALRIAVNNKRLELKSGSYNVRHWLEYKTFPKFDGGLNKSKRLSPNWKYVITFNKRVDPFEGR</sequence>
<keyword evidence="1" id="KW-0472">Membrane</keyword>
<protein>
    <submittedName>
        <fullName evidence="2">Uncharacterized protein</fullName>
    </submittedName>
</protein>
<dbReference type="Proteomes" id="UP001216139">
    <property type="component" value="Chromosome"/>
</dbReference>
<gene>
    <name evidence="2" type="ORF">PQO05_02555</name>
</gene>
<name>A0ABY7T971_9SPHI</name>
<evidence type="ECO:0000313" key="2">
    <source>
        <dbReference type="EMBL" id="WCT12814.1"/>
    </source>
</evidence>